<gene>
    <name evidence="1" type="ORF">QJU78_00470</name>
</gene>
<protein>
    <submittedName>
        <fullName evidence="1">Uncharacterized protein</fullName>
    </submittedName>
</protein>
<proteinExistence type="predicted"/>
<evidence type="ECO:0000313" key="1">
    <source>
        <dbReference type="EMBL" id="MDP8186258.1"/>
    </source>
</evidence>
<dbReference type="AlphaFoldDB" id="A0AAW8CM50"/>
<name>A0AAW8CM50_9PAST</name>
<evidence type="ECO:0000313" key="2">
    <source>
        <dbReference type="Proteomes" id="UP001230466"/>
    </source>
</evidence>
<comment type="caution">
    <text evidence="1">The sequence shown here is derived from an EMBL/GenBank/DDBJ whole genome shotgun (WGS) entry which is preliminary data.</text>
</comment>
<sequence>MVGRVDYSGHLLNKICKKYKIKESIWIGKDKKNTFYTKENIIAADLYHYYYYEWIDFLDFIYEPSEVIDNNSFIESDLKEKFISVGWDQENNIGLIWIPPFAVGSIVLGGEQAFLEKYSPTLFEKGNLQTYAWTRGLLLFHVKNKSDGTSIILSPIEFEIPNYGV</sequence>
<organism evidence="1 2">
    <name type="scientific">Pasteurella atlantica</name>
    <dbReference type="NCBI Taxonomy" id="2827233"/>
    <lineage>
        <taxon>Bacteria</taxon>
        <taxon>Pseudomonadati</taxon>
        <taxon>Pseudomonadota</taxon>
        <taxon>Gammaproteobacteria</taxon>
        <taxon>Pasteurellales</taxon>
        <taxon>Pasteurellaceae</taxon>
        <taxon>Pasteurella</taxon>
    </lineage>
</organism>
<dbReference type="Proteomes" id="UP001230466">
    <property type="component" value="Unassembled WGS sequence"/>
</dbReference>
<dbReference type="RefSeq" id="WP_211596921.1">
    <property type="nucleotide sequence ID" value="NZ_JAGRQI010000001.1"/>
</dbReference>
<reference evidence="1" key="1">
    <citation type="journal article" date="2023" name="Front. Microbiol.">
        <title>Phylogeography and host specificity of Pasteurellaceae pathogenic to sea-farmed fish in the north-east Atlantic.</title>
        <authorList>
            <person name="Gulla S."/>
            <person name="Colquhoun D.J."/>
            <person name="Olsen A.B."/>
            <person name="Spilsberg B."/>
            <person name="Lagesen K."/>
            <person name="Aakesson C.P."/>
            <person name="Strom S."/>
            <person name="Manji F."/>
            <person name="Birkbeck T.H."/>
            <person name="Nilsen H.K."/>
        </authorList>
    </citation>
    <scope>NUCLEOTIDE SEQUENCE</scope>
    <source>
        <strain evidence="1">VIB1234</strain>
    </source>
</reference>
<accession>A0AAW8CM50</accession>
<dbReference type="EMBL" id="JASAYJ010000001">
    <property type="protein sequence ID" value="MDP8186258.1"/>
    <property type="molecule type" value="Genomic_DNA"/>
</dbReference>